<reference evidence="2 3" key="1">
    <citation type="journal article" date="2007" name="Genome Res.">
        <title>Genome characteristics of facultatively symbiotic Frankia sp. strains reflect host range and host plant biogeography.</title>
        <authorList>
            <person name="Normand P."/>
            <person name="Lapierre P."/>
            <person name="Tisa L.S."/>
            <person name="Gogarten J.P."/>
            <person name="Alloisio N."/>
            <person name="Bagnarol E."/>
            <person name="Bassi C.A."/>
            <person name="Berry A.M."/>
            <person name="Bickhart D.M."/>
            <person name="Choisne N."/>
            <person name="Couloux A."/>
            <person name="Cournoyer B."/>
            <person name="Cruveiller S."/>
            <person name="Daubin V."/>
            <person name="Demange N."/>
            <person name="Francino M.P."/>
            <person name="Goltsman E."/>
            <person name="Huang Y."/>
            <person name="Kopp O.R."/>
            <person name="Labarre L."/>
            <person name="Lapidus A."/>
            <person name="Lavire C."/>
            <person name="Marechal J."/>
            <person name="Martinez M."/>
            <person name="Mastronunzio J.E."/>
            <person name="Mullin B.C."/>
            <person name="Niemann J."/>
            <person name="Pujic P."/>
            <person name="Rawnsley T."/>
            <person name="Rouy Z."/>
            <person name="Schenowitz C."/>
            <person name="Sellstedt A."/>
            <person name="Tavares F."/>
            <person name="Tomkins J.P."/>
            <person name="Vallenet D."/>
            <person name="Valverde C."/>
            <person name="Wall L.G."/>
            <person name="Wang Y."/>
            <person name="Medigue C."/>
            <person name="Benson D.R."/>
        </authorList>
    </citation>
    <scope>NUCLEOTIDE SEQUENCE [LARGE SCALE GENOMIC DNA]</scope>
    <source>
        <strain evidence="3">DSM 45818 / CECT 9043 / CcI3</strain>
    </source>
</reference>
<evidence type="ECO:0000313" key="3">
    <source>
        <dbReference type="Proteomes" id="UP000001937"/>
    </source>
</evidence>
<gene>
    <name evidence="2" type="ordered locus">Francci3_0417</name>
</gene>
<feature type="region of interest" description="Disordered" evidence="1">
    <location>
        <begin position="60"/>
        <end position="82"/>
    </location>
</feature>
<name>Q2JFY8_FRACC</name>
<dbReference type="Proteomes" id="UP000001937">
    <property type="component" value="Chromosome"/>
</dbReference>
<accession>Q2JFY8</accession>
<evidence type="ECO:0008006" key="4">
    <source>
        <dbReference type="Google" id="ProtNLM"/>
    </source>
</evidence>
<dbReference type="HOGENOM" id="CLU_1893124_0_0_11"/>
<dbReference type="SUPFAM" id="SSF53756">
    <property type="entry name" value="UDP-Glycosyltransferase/glycogen phosphorylase"/>
    <property type="match status" value="1"/>
</dbReference>
<evidence type="ECO:0000313" key="2">
    <source>
        <dbReference type="EMBL" id="ABD09804.1"/>
    </source>
</evidence>
<feature type="region of interest" description="Disordered" evidence="1">
    <location>
        <begin position="1"/>
        <end position="31"/>
    </location>
</feature>
<dbReference type="EMBL" id="CP000249">
    <property type="protein sequence ID" value="ABD09804.1"/>
    <property type="molecule type" value="Genomic_DNA"/>
</dbReference>
<dbReference type="AlphaFoldDB" id="Q2JFY8"/>
<organism evidence="2 3">
    <name type="scientific">Frankia casuarinae (strain DSM 45818 / CECT 9043 / HFP020203 / CcI3)</name>
    <dbReference type="NCBI Taxonomy" id="106370"/>
    <lineage>
        <taxon>Bacteria</taxon>
        <taxon>Bacillati</taxon>
        <taxon>Actinomycetota</taxon>
        <taxon>Actinomycetes</taxon>
        <taxon>Frankiales</taxon>
        <taxon>Frankiaceae</taxon>
        <taxon>Frankia</taxon>
    </lineage>
</organism>
<sequence length="134" mass="14380">MASTRCRSRRRAGRMGRLPPARRRVRPCRARGDWRARAVAAPGTPRCPARQPVCAVGVRADAGRRPDGRSGRLRSAGRRRRSASAAVIDGATGLLMPAGDPAALAAALCRLRDDPVLRHRLGNTGTPGGREHLH</sequence>
<feature type="compositionally biased region" description="Basic and acidic residues" evidence="1">
    <location>
        <begin position="61"/>
        <end position="70"/>
    </location>
</feature>
<dbReference type="STRING" id="106370.Francci3_0417"/>
<evidence type="ECO:0000256" key="1">
    <source>
        <dbReference type="SAM" id="MobiDB-lite"/>
    </source>
</evidence>
<protein>
    <recommendedName>
        <fullName evidence="4">Glycosyl transferase, group 1</fullName>
    </recommendedName>
</protein>
<keyword evidence="3" id="KW-1185">Reference proteome</keyword>
<dbReference type="Gene3D" id="3.40.50.2000">
    <property type="entry name" value="Glycogen Phosphorylase B"/>
    <property type="match status" value="1"/>
</dbReference>
<feature type="compositionally biased region" description="Basic residues" evidence="1">
    <location>
        <begin position="1"/>
        <end position="29"/>
    </location>
</feature>
<proteinExistence type="predicted"/>
<feature type="compositionally biased region" description="Basic residues" evidence="1">
    <location>
        <begin position="71"/>
        <end position="82"/>
    </location>
</feature>
<dbReference type="KEGG" id="fra:Francci3_0417"/>